<feature type="region of interest" description="Disordered" evidence="1">
    <location>
        <begin position="7"/>
        <end position="27"/>
    </location>
</feature>
<evidence type="ECO:0000259" key="3">
    <source>
        <dbReference type="Pfam" id="PF26188"/>
    </source>
</evidence>
<dbReference type="EMBL" id="CAXAMN010024862">
    <property type="protein sequence ID" value="CAK9090517.1"/>
    <property type="molecule type" value="Genomic_DNA"/>
</dbReference>
<evidence type="ECO:0000256" key="2">
    <source>
        <dbReference type="SAM" id="Phobius"/>
    </source>
</evidence>
<organism evidence="4 5">
    <name type="scientific">Durusdinium trenchii</name>
    <dbReference type="NCBI Taxonomy" id="1381693"/>
    <lineage>
        <taxon>Eukaryota</taxon>
        <taxon>Sar</taxon>
        <taxon>Alveolata</taxon>
        <taxon>Dinophyceae</taxon>
        <taxon>Suessiales</taxon>
        <taxon>Symbiodiniaceae</taxon>
        <taxon>Durusdinium</taxon>
    </lineage>
</organism>
<feature type="transmembrane region" description="Helical" evidence="2">
    <location>
        <begin position="52"/>
        <end position="72"/>
    </location>
</feature>
<keyword evidence="2" id="KW-0472">Membrane</keyword>
<dbReference type="InterPro" id="IPR058917">
    <property type="entry name" value="RESC6_dom"/>
</dbReference>
<dbReference type="Proteomes" id="UP001642484">
    <property type="component" value="Unassembled WGS sequence"/>
</dbReference>
<keyword evidence="2" id="KW-1133">Transmembrane helix</keyword>
<name>A0ABP0QUD4_9DINO</name>
<feature type="domain" description="RNA-editing substrate-binding complex 6 protein" evidence="3">
    <location>
        <begin position="696"/>
        <end position="943"/>
    </location>
</feature>
<gene>
    <name evidence="4" type="ORF">CCMP2556_LOCUS43501</name>
</gene>
<feature type="transmembrane region" description="Helical" evidence="2">
    <location>
        <begin position="188"/>
        <end position="208"/>
    </location>
</feature>
<proteinExistence type="predicted"/>
<dbReference type="PANTHER" id="PTHR21228:SF40">
    <property type="entry name" value="LD45607P"/>
    <property type="match status" value="1"/>
</dbReference>
<dbReference type="InterPro" id="IPR050870">
    <property type="entry name" value="FAST_kinase"/>
</dbReference>
<feature type="transmembrane region" description="Helical" evidence="2">
    <location>
        <begin position="92"/>
        <end position="109"/>
    </location>
</feature>
<feature type="compositionally biased region" description="Low complexity" evidence="1">
    <location>
        <begin position="11"/>
        <end position="26"/>
    </location>
</feature>
<evidence type="ECO:0000313" key="5">
    <source>
        <dbReference type="Proteomes" id="UP001642484"/>
    </source>
</evidence>
<evidence type="ECO:0000256" key="1">
    <source>
        <dbReference type="SAM" id="MobiDB-lite"/>
    </source>
</evidence>
<evidence type="ECO:0000313" key="4">
    <source>
        <dbReference type="EMBL" id="CAK9090517.1"/>
    </source>
</evidence>
<feature type="transmembrane region" description="Helical" evidence="2">
    <location>
        <begin position="220"/>
        <end position="242"/>
    </location>
</feature>
<feature type="compositionally biased region" description="Low complexity" evidence="1">
    <location>
        <begin position="1267"/>
        <end position="1281"/>
    </location>
</feature>
<keyword evidence="5" id="KW-1185">Reference proteome</keyword>
<reference evidence="4 5" key="1">
    <citation type="submission" date="2024-02" db="EMBL/GenBank/DDBJ databases">
        <authorList>
            <person name="Chen Y."/>
            <person name="Shah S."/>
            <person name="Dougan E. K."/>
            <person name="Thang M."/>
            <person name="Chan C."/>
        </authorList>
    </citation>
    <scope>NUCLEOTIDE SEQUENCE [LARGE SCALE GENOMIC DNA]</scope>
</reference>
<sequence>MACCCAKNSRLRPSMSRSGSGSGKASLPPPIATRTFTFDRSYPSMNRCTKRLTVAAVILYTAARIVANVVMVETIGHSIWTEMHPGFGAPDLVVRPVITGLGLLIFLLRPERFSARPLHRWSRRNVLLLAVPFWDPWFRQWLAEGNIIQAPTFLLAFWQMVSNAMQVRCTSLKLRSLGSRRLARCTDVSLLMILVPVTAIGTLVLYLIRSIWDEPINAWARYFLIPLVLLFLAVVLLQSLSLTTKACRAVGRYEWHEIQSTVCCLWTNAVLIVLGPALSFYTLVVQTTDFFYISQSYWLTLDFSLQIFNSLLLSGMLGWKEWARPLEAFHQLAEEAGLGLAFKRVAFPGAINPEAQSCIASFPGKYSELWDDAVAIALEKHDVCSLACVFLTDTASGLGRHAANPDCPGDCWCRALYGTVPPIAYLSVVDPSCEGDELAFKQADAAAMGQHLLVKKSHTSTVESDHELANALQEAQRRERNERNCPGQWKKNIHRALELHQTLHVFYFEGRRGLGKLSWDELGDQAAKDRARKNGGLGASQTAEVAYLDKLGVPYVEHDIAEFYSFVSQQSVEVSVDDSFIGLVQLTQHFVARCRPQQLANALWSCAVLMFQPVELLTLLCRWAVKRLSNFVPQNVSNSIWALATLGFVDEELLELVPKHVEANLQDYSPQDLSNTCWAFARLQRPCDALFRWVLAESVMQLSRFQPQNMSNLVWACATVMYKDEEAMMAIAVSACARVAEFGTQELSNLTWGLATLGIFCEDWMEASGAEMMKHCKECVPQDLSNTLWAYGTLKHKRNEHIRAINWEVMRQIEWFSPQGLSNVIWGLSAVEYRDMKALTCISEEILRRPVEQLTPPDISTLLYSFAVLAWTHEDALRKLRRAVLAKMDRLASRDVANVSWAMVTLSLRDDRLFRLLMEKAEQLLPEFTVTGLCNVAWAFVRFGLPVSGGLARGLAQETLQRREELFDEPGDAVLLADAVCSEWSHHVEPSVLDRCDAIGRWPYQEVLVFLEDWTNIPTMGNGGGEVETYQSRVTGFKTIQLGQRMSCEMMQKFNMLEDDSKIYLPLRRMREDWLLRNIQVAYEQDPTDATMKHKTTCTWQLTLPDGSFLQEPQVVASGTAMDEPIRLVHCLVEHPRANDAEFQVLNKAADRLLKHGSGSAGATLHLDVSEIPCLSCLGALRQFQKAFPEVSLRASFSIRKVCEISEDCSGDLDRPLPMPGRPATDLPRPSPQEVLDNRGRGRPMSSMAAPPAVRRKLRRPPDPEAPKAAALALNGARTSAVNGDEVKKSQDPAQPLNGTKGTKIQEARPISMYEQVKRKDWAQSFY</sequence>
<comment type="caution">
    <text evidence="4">The sequence shown here is derived from an EMBL/GenBank/DDBJ whole genome shotgun (WGS) entry which is preliminary data.</text>
</comment>
<dbReference type="Pfam" id="PF26188">
    <property type="entry name" value="RESC6"/>
    <property type="match status" value="1"/>
</dbReference>
<keyword evidence="2" id="KW-0812">Transmembrane</keyword>
<accession>A0ABP0QUD4</accession>
<feature type="transmembrane region" description="Helical" evidence="2">
    <location>
        <begin position="263"/>
        <end position="284"/>
    </location>
</feature>
<dbReference type="PANTHER" id="PTHR21228">
    <property type="entry name" value="FAST LEU-RICH DOMAIN-CONTAINING"/>
    <property type="match status" value="1"/>
</dbReference>
<feature type="region of interest" description="Disordered" evidence="1">
    <location>
        <begin position="1210"/>
        <end position="1311"/>
    </location>
</feature>
<protein>
    <recommendedName>
        <fullName evidence="3">RNA-editing substrate-binding complex 6 protein domain-containing protein</fullName>
    </recommendedName>
</protein>